<feature type="chain" id="PRO_5004562451" evidence="2">
    <location>
        <begin position="24"/>
        <end position="88"/>
    </location>
</feature>
<feature type="non-terminal residue" evidence="3">
    <location>
        <position position="88"/>
    </location>
</feature>
<protein>
    <submittedName>
        <fullName evidence="3">Uncharacterized protein</fullName>
    </submittedName>
</protein>
<evidence type="ECO:0000313" key="3">
    <source>
        <dbReference type="EMBL" id="EPS60848.1"/>
    </source>
</evidence>
<evidence type="ECO:0000256" key="1">
    <source>
        <dbReference type="ARBA" id="ARBA00006974"/>
    </source>
</evidence>
<dbReference type="InterPro" id="IPR003676">
    <property type="entry name" value="SAUR_fam"/>
</dbReference>
<dbReference type="Pfam" id="PF02519">
    <property type="entry name" value="Auxin_inducible"/>
    <property type="match status" value="1"/>
</dbReference>
<dbReference type="PANTHER" id="PTHR31374:SF183">
    <property type="entry name" value="SAUR-LIKE AUXIN-RESPONSIVE PROTEIN FAMILY"/>
    <property type="match status" value="1"/>
</dbReference>
<dbReference type="OrthoDB" id="1624361at2759"/>
<dbReference type="AlphaFoldDB" id="S8DDP1"/>
<dbReference type="EMBL" id="AUSU01007263">
    <property type="protein sequence ID" value="EPS60848.1"/>
    <property type="molecule type" value="Genomic_DNA"/>
</dbReference>
<comment type="similarity">
    <text evidence="1">Belongs to the ARG7 family.</text>
</comment>
<dbReference type="Proteomes" id="UP000015453">
    <property type="component" value="Unassembled WGS sequence"/>
</dbReference>
<organism evidence="3 4">
    <name type="scientific">Genlisea aurea</name>
    <dbReference type="NCBI Taxonomy" id="192259"/>
    <lineage>
        <taxon>Eukaryota</taxon>
        <taxon>Viridiplantae</taxon>
        <taxon>Streptophyta</taxon>
        <taxon>Embryophyta</taxon>
        <taxon>Tracheophyta</taxon>
        <taxon>Spermatophyta</taxon>
        <taxon>Magnoliopsida</taxon>
        <taxon>eudicotyledons</taxon>
        <taxon>Gunneridae</taxon>
        <taxon>Pentapetalae</taxon>
        <taxon>asterids</taxon>
        <taxon>lamiids</taxon>
        <taxon>Lamiales</taxon>
        <taxon>Lentibulariaceae</taxon>
        <taxon>Genlisea</taxon>
    </lineage>
</organism>
<dbReference type="GO" id="GO:0009733">
    <property type="term" value="P:response to auxin"/>
    <property type="evidence" value="ECO:0007669"/>
    <property type="project" value="InterPro"/>
</dbReference>
<gene>
    <name evidence="3" type="ORF">M569_13953</name>
</gene>
<sequence length="88" mass="9822">SGKIRSIVRLRCALLRWLNRATASSGGVPWGHLVVAVGPNRRRYVVPIAHLNHPLFARLLAQSAEEYGYGNPGPLTVHCDEEYFEEIV</sequence>
<proteinExistence type="inferred from homology"/>
<keyword evidence="2" id="KW-0732">Signal</keyword>
<reference evidence="3 4" key="1">
    <citation type="journal article" date="2013" name="BMC Genomics">
        <title>The miniature genome of a carnivorous plant Genlisea aurea contains a low number of genes and short non-coding sequences.</title>
        <authorList>
            <person name="Leushkin E.V."/>
            <person name="Sutormin R.A."/>
            <person name="Nabieva E.R."/>
            <person name="Penin A.A."/>
            <person name="Kondrashov A.S."/>
            <person name="Logacheva M.D."/>
        </authorList>
    </citation>
    <scope>NUCLEOTIDE SEQUENCE [LARGE SCALE GENOMIC DNA]</scope>
</reference>
<feature type="signal peptide" evidence="2">
    <location>
        <begin position="1"/>
        <end position="23"/>
    </location>
</feature>
<name>S8DDP1_9LAMI</name>
<evidence type="ECO:0000256" key="2">
    <source>
        <dbReference type="SAM" id="SignalP"/>
    </source>
</evidence>
<accession>S8DDP1</accession>
<evidence type="ECO:0000313" key="4">
    <source>
        <dbReference type="Proteomes" id="UP000015453"/>
    </source>
</evidence>
<dbReference type="PANTHER" id="PTHR31374">
    <property type="entry name" value="AUXIN-INDUCED PROTEIN-LIKE-RELATED"/>
    <property type="match status" value="1"/>
</dbReference>
<keyword evidence="4" id="KW-1185">Reference proteome</keyword>
<comment type="caution">
    <text evidence="3">The sequence shown here is derived from an EMBL/GenBank/DDBJ whole genome shotgun (WGS) entry which is preliminary data.</text>
</comment>
<feature type="non-terminal residue" evidence="3">
    <location>
        <position position="1"/>
    </location>
</feature>